<evidence type="ECO:0000259" key="7">
    <source>
        <dbReference type="PROSITE" id="PS50109"/>
    </source>
</evidence>
<dbReference type="Pfam" id="PF02518">
    <property type="entry name" value="HATPase_c"/>
    <property type="match status" value="1"/>
</dbReference>
<dbReference type="Gene3D" id="3.30.565.10">
    <property type="entry name" value="Histidine kinase-like ATPase, C-terminal domain"/>
    <property type="match status" value="1"/>
</dbReference>
<evidence type="ECO:0000256" key="3">
    <source>
        <dbReference type="ARBA" id="ARBA00022553"/>
    </source>
</evidence>
<feature type="coiled-coil region" evidence="4">
    <location>
        <begin position="334"/>
        <end position="364"/>
    </location>
</feature>
<dbReference type="SUPFAM" id="SSF47384">
    <property type="entry name" value="Homodimeric domain of signal transducing histidine kinase"/>
    <property type="match status" value="1"/>
</dbReference>
<dbReference type="InterPro" id="IPR003661">
    <property type="entry name" value="HisK_dim/P_dom"/>
</dbReference>
<accession>A0ABW8PVA0</accession>
<evidence type="ECO:0000256" key="6">
    <source>
        <dbReference type="SAM" id="SignalP"/>
    </source>
</evidence>
<dbReference type="Gene3D" id="1.10.287.130">
    <property type="match status" value="1"/>
</dbReference>
<keyword evidence="6" id="KW-0732">Signal</keyword>
<evidence type="ECO:0000256" key="5">
    <source>
        <dbReference type="SAM" id="Phobius"/>
    </source>
</evidence>
<dbReference type="PANTHER" id="PTHR43065:SF42">
    <property type="entry name" value="TWO-COMPONENT SENSOR PPRA"/>
    <property type="match status" value="1"/>
</dbReference>
<dbReference type="SMART" id="SM00388">
    <property type="entry name" value="HisKA"/>
    <property type="match status" value="1"/>
</dbReference>
<dbReference type="PANTHER" id="PTHR43065">
    <property type="entry name" value="SENSOR HISTIDINE KINASE"/>
    <property type="match status" value="1"/>
</dbReference>
<dbReference type="RefSeq" id="WP_405337478.1">
    <property type="nucleotide sequence ID" value="NZ_JBANFI010000002.1"/>
</dbReference>
<evidence type="ECO:0000313" key="9">
    <source>
        <dbReference type="Proteomes" id="UP001621714"/>
    </source>
</evidence>
<organism evidence="8 9">
    <name type="scientific">Marinospirillum alkalitolerans</name>
    <dbReference type="NCBI Taxonomy" id="3123374"/>
    <lineage>
        <taxon>Bacteria</taxon>
        <taxon>Pseudomonadati</taxon>
        <taxon>Pseudomonadota</taxon>
        <taxon>Gammaproteobacteria</taxon>
        <taxon>Oceanospirillales</taxon>
        <taxon>Oceanospirillaceae</taxon>
        <taxon>Marinospirillum</taxon>
    </lineage>
</organism>
<comment type="catalytic activity">
    <reaction evidence="1">
        <text>ATP + protein L-histidine = ADP + protein N-phospho-L-histidine.</text>
        <dbReference type="EC" id="2.7.13.3"/>
    </reaction>
</comment>
<dbReference type="InterPro" id="IPR003594">
    <property type="entry name" value="HATPase_dom"/>
</dbReference>
<dbReference type="Pfam" id="PF12974">
    <property type="entry name" value="Phosphonate-bd"/>
    <property type="match status" value="1"/>
</dbReference>
<comment type="caution">
    <text evidence="8">The sequence shown here is derived from an EMBL/GenBank/DDBJ whole genome shotgun (WGS) entry which is preliminary data.</text>
</comment>
<evidence type="ECO:0000313" key="8">
    <source>
        <dbReference type="EMBL" id="MFK7160216.1"/>
    </source>
</evidence>
<dbReference type="InterPro" id="IPR036097">
    <property type="entry name" value="HisK_dim/P_sf"/>
</dbReference>
<feature type="domain" description="Histidine kinase" evidence="7">
    <location>
        <begin position="373"/>
        <end position="595"/>
    </location>
</feature>
<keyword evidence="5" id="KW-0472">Membrane</keyword>
<protein>
    <recommendedName>
        <fullName evidence="2">histidine kinase</fullName>
        <ecNumber evidence="2">2.7.13.3</ecNumber>
    </recommendedName>
</protein>
<feature type="signal peptide" evidence="6">
    <location>
        <begin position="1"/>
        <end position="22"/>
    </location>
</feature>
<sequence>MRQGSLICLVWMLCFGAGVAQAAPVQLHLGVLSWTDAPTSSWTTTLNALQAEFPQIEWVLEPLSLAEIEQALAAGRLDYLLTNPGHFVTLTPHFELAPLATFRAPGIHQRTQAVGSALVVRAEDSHLQHWQDLAMARIAAVEPAAFGGFQLIWDALEHHGLDREQDVGEWVFTGFPMEGLLPLLTAGEVDAIVLRSCLLEQLAAQGQIDMQAFRVLQAQPVEGYPCLTSTPLYPDWPFLSTGRAPTEVTDQVLMALLQMQDASTGDRLWSAAASYQAVYALFERLRVGPFAAFPKNPLQAVLLEYRAWIFSFALVLLLIFAHHFWVERLVRHRTRVLEATLEEQRQTQARLRQQERELQHLSRYALMGELAAGLAHELNQPLAAIVNYARGAERLLATAVTDQPSPMATEQQAALHQVAQRIALQAEQAAARIKSLRLFLRRGETQKQPFTLGSLLDQAQELIATQVEQQGVTLEWHCSDALRAQSLYADPVQLLQVLLNLFTNALDALAEAEHKQIEIQAQREGPHLLLSVVDYGCGLQDPARLFEPFYTTKAKGMGLGLSLSRTLIQAHQGELSVCSSPHGGVVASIRLPLPS</sequence>
<keyword evidence="5" id="KW-0812">Transmembrane</keyword>
<evidence type="ECO:0000256" key="4">
    <source>
        <dbReference type="SAM" id="Coils"/>
    </source>
</evidence>
<dbReference type="Proteomes" id="UP001621714">
    <property type="component" value="Unassembled WGS sequence"/>
</dbReference>
<reference evidence="8 9" key="1">
    <citation type="submission" date="2024-02" db="EMBL/GenBank/DDBJ databases">
        <title>Marinospirillum sp. MEB 164 isolated from Lonar lake sediment.</title>
        <authorList>
            <person name="Joshi A."/>
            <person name="Thite S."/>
        </authorList>
    </citation>
    <scope>NUCLEOTIDE SEQUENCE [LARGE SCALE GENOMIC DNA]</scope>
    <source>
        <strain evidence="8 9">MEB164</strain>
    </source>
</reference>
<keyword evidence="4" id="KW-0175">Coiled coil</keyword>
<dbReference type="PROSITE" id="PS50109">
    <property type="entry name" value="HIS_KIN"/>
    <property type="match status" value="1"/>
</dbReference>
<dbReference type="SMART" id="SM00387">
    <property type="entry name" value="HATPase_c"/>
    <property type="match status" value="1"/>
</dbReference>
<dbReference type="EC" id="2.7.13.3" evidence="2"/>
<evidence type="ECO:0000256" key="2">
    <source>
        <dbReference type="ARBA" id="ARBA00012438"/>
    </source>
</evidence>
<feature type="transmembrane region" description="Helical" evidence="5">
    <location>
        <begin position="305"/>
        <end position="325"/>
    </location>
</feature>
<dbReference type="PRINTS" id="PR00344">
    <property type="entry name" value="BCTRLSENSOR"/>
</dbReference>
<keyword evidence="9" id="KW-1185">Reference proteome</keyword>
<dbReference type="InterPro" id="IPR004358">
    <property type="entry name" value="Sig_transdc_His_kin-like_C"/>
</dbReference>
<dbReference type="InterPro" id="IPR036890">
    <property type="entry name" value="HATPase_C_sf"/>
</dbReference>
<dbReference type="SUPFAM" id="SSF55874">
    <property type="entry name" value="ATPase domain of HSP90 chaperone/DNA topoisomerase II/histidine kinase"/>
    <property type="match status" value="1"/>
</dbReference>
<feature type="chain" id="PRO_5046206132" description="histidine kinase" evidence="6">
    <location>
        <begin position="23"/>
        <end position="595"/>
    </location>
</feature>
<dbReference type="EMBL" id="JBANFI010000002">
    <property type="protein sequence ID" value="MFK7160216.1"/>
    <property type="molecule type" value="Genomic_DNA"/>
</dbReference>
<keyword evidence="5" id="KW-1133">Transmembrane helix</keyword>
<keyword evidence="3" id="KW-0597">Phosphoprotein</keyword>
<dbReference type="Gene3D" id="3.40.190.10">
    <property type="entry name" value="Periplasmic binding protein-like II"/>
    <property type="match status" value="1"/>
</dbReference>
<dbReference type="CDD" id="cd00082">
    <property type="entry name" value="HisKA"/>
    <property type="match status" value="1"/>
</dbReference>
<name>A0ABW8PVA0_9GAMM</name>
<dbReference type="InterPro" id="IPR005467">
    <property type="entry name" value="His_kinase_dom"/>
</dbReference>
<gene>
    <name evidence="8" type="ORF">V6U78_04105</name>
</gene>
<proteinExistence type="predicted"/>
<dbReference type="SUPFAM" id="SSF53850">
    <property type="entry name" value="Periplasmic binding protein-like II"/>
    <property type="match status" value="1"/>
</dbReference>
<evidence type="ECO:0000256" key="1">
    <source>
        <dbReference type="ARBA" id="ARBA00000085"/>
    </source>
</evidence>